<gene>
    <name evidence="1" type="ORF">ASPCADRAFT_348</name>
</gene>
<keyword evidence="2" id="KW-1185">Reference proteome</keyword>
<dbReference type="PANTHER" id="PTHR36978">
    <property type="entry name" value="P-LOOP CONTAINING NUCLEOTIDE TRIPHOSPHATE HYDROLASE"/>
    <property type="match status" value="1"/>
</dbReference>
<dbReference type="OrthoDB" id="408152at2759"/>
<proteinExistence type="predicted"/>
<evidence type="ECO:0008006" key="3">
    <source>
        <dbReference type="Google" id="ProtNLM"/>
    </source>
</evidence>
<sequence length="311" mass="35034">MDFIKTTLYGYPKPPPRVRTKPFRVICTGLPRSATESLRNALEQLGYKPYHGWDLVFDAADYIQEWSALARRKYAGAPDGDFQVTAAEFDALLGDHDALLDSVPAMFAAELIEAYPDAKVIMNTRKDLDAWHKSVMKTVVAETEGSWKVWLVSTFNAEMFWLWETYFTYAYVGLFRTPKGMRASHGIERNGKWVYRDHCNMVRGMVEKERLLEWSVEDGWGPLCEFLGEKVPDEPFPNGNDATAFKNRVAEKLTPRVQRAMRNLALTVTSVGVMGVVIGLAVRERGVPWKAIRSVSSAIGSGWTTIKGLGN</sequence>
<dbReference type="EMBL" id="KV907493">
    <property type="protein sequence ID" value="OOG00595.1"/>
    <property type="molecule type" value="Genomic_DNA"/>
</dbReference>
<dbReference type="InterPro" id="IPR040632">
    <property type="entry name" value="Sulfotransfer_4"/>
</dbReference>
<dbReference type="SUPFAM" id="SSF52540">
    <property type="entry name" value="P-loop containing nucleoside triphosphate hydrolases"/>
    <property type="match status" value="1"/>
</dbReference>
<accession>A0A1R3S1G4</accession>
<dbReference type="AlphaFoldDB" id="A0A1R3S1G4"/>
<name>A0A1R3S1G4_ASPC5</name>
<dbReference type="PANTHER" id="PTHR36978:SF8">
    <property type="entry name" value="NAD DEPENDENT EPIMERASE_DEHYDRATASE"/>
    <property type="match status" value="1"/>
</dbReference>
<dbReference type="OMA" id="WVYEQHS"/>
<dbReference type="Gene3D" id="3.40.50.300">
    <property type="entry name" value="P-loop containing nucleotide triphosphate hydrolases"/>
    <property type="match status" value="1"/>
</dbReference>
<organism evidence="1 2">
    <name type="scientific">Aspergillus carbonarius (strain ITEM 5010)</name>
    <dbReference type="NCBI Taxonomy" id="602072"/>
    <lineage>
        <taxon>Eukaryota</taxon>
        <taxon>Fungi</taxon>
        <taxon>Dikarya</taxon>
        <taxon>Ascomycota</taxon>
        <taxon>Pezizomycotina</taxon>
        <taxon>Eurotiomycetes</taxon>
        <taxon>Eurotiomycetidae</taxon>
        <taxon>Eurotiales</taxon>
        <taxon>Aspergillaceae</taxon>
        <taxon>Aspergillus</taxon>
        <taxon>Aspergillus subgen. Circumdati</taxon>
    </lineage>
</organism>
<protein>
    <recommendedName>
        <fullName evidence="3">NAD dependent epimerase/dehydratase</fullName>
    </recommendedName>
</protein>
<evidence type="ECO:0000313" key="2">
    <source>
        <dbReference type="Proteomes" id="UP000188318"/>
    </source>
</evidence>
<dbReference type="Proteomes" id="UP000188318">
    <property type="component" value="Unassembled WGS sequence"/>
</dbReference>
<dbReference type="Pfam" id="PF17784">
    <property type="entry name" value="Sulfotransfer_4"/>
    <property type="match status" value="1"/>
</dbReference>
<evidence type="ECO:0000313" key="1">
    <source>
        <dbReference type="EMBL" id="OOG00595.1"/>
    </source>
</evidence>
<reference evidence="2" key="1">
    <citation type="journal article" date="2017" name="Genome Biol.">
        <title>Comparative genomics reveals high biological diversity and specific adaptations in the industrially and medically important fungal genus Aspergillus.</title>
        <authorList>
            <person name="de Vries R.P."/>
            <person name="Riley R."/>
            <person name="Wiebenga A."/>
            <person name="Aguilar-Osorio G."/>
            <person name="Amillis S."/>
            <person name="Uchima C.A."/>
            <person name="Anderluh G."/>
            <person name="Asadollahi M."/>
            <person name="Askin M."/>
            <person name="Barry K."/>
            <person name="Battaglia E."/>
            <person name="Bayram O."/>
            <person name="Benocci T."/>
            <person name="Braus-Stromeyer S.A."/>
            <person name="Caldana C."/>
            <person name="Canovas D."/>
            <person name="Cerqueira G.C."/>
            <person name="Chen F."/>
            <person name="Chen W."/>
            <person name="Choi C."/>
            <person name="Clum A."/>
            <person name="Dos Santos R.A."/>
            <person name="Damasio A.R."/>
            <person name="Diallinas G."/>
            <person name="Emri T."/>
            <person name="Fekete E."/>
            <person name="Flipphi M."/>
            <person name="Freyberg S."/>
            <person name="Gallo A."/>
            <person name="Gournas C."/>
            <person name="Habgood R."/>
            <person name="Hainaut M."/>
            <person name="Harispe M.L."/>
            <person name="Henrissat B."/>
            <person name="Hilden K.S."/>
            <person name="Hope R."/>
            <person name="Hossain A."/>
            <person name="Karabika E."/>
            <person name="Karaffa L."/>
            <person name="Karanyi Z."/>
            <person name="Krasevec N."/>
            <person name="Kuo A."/>
            <person name="Kusch H."/>
            <person name="LaButti K."/>
            <person name="Lagendijk E.L."/>
            <person name="Lapidus A."/>
            <person name="Levasseur A."/>
            <person name="Lindquist E."/>
            <person name="Lipzen A."/>
            <person name="Logrieco A.F."/>
            <person name="MacCabe A."/>
            <person name="Maekelae M.R."/>
            <person name="Malavazi I."/>
            <person name="Melin P."/>
            <person name="Meyer V."/>
            <person name="Mielnichuk N."/>
            <person name="Miskei M."/>
            <person name="Molnar A.P."/>
            <person name="Mule G."/>
            <person name="Ngan C.Y."/>
            <person name="Orejas M."/>
            <person name="Orosz E."/>
            <person name="Ouedraogo J.P."/>
            <person name="Overkamp K.M."/>
            <person name="Park H.-S."/>
            <person name="Perrone G."/>
            <person name="Piumi F."/>
            <person name="Punt P.J."/>
            <person name="Ram A.F."/>
            <person name="Ramon A."/>
            <person name="Rauscher S."/>
            <person name="Record E."/>
            <person name="Riano-Pachon D.M."/>
            <person name="Robert V."/>
            <person name="Roehrig J."/>
            <person name="Ruller R."/>
            <person name="Salamov A."/>
            <person name="Salih N.S."/>
            <person name="Samson R.A."/>
            <person name="Sandor E."/>
            <person name="Sanguinetti M."/>
            <person name="Schuetze T."/>
            <person name="Sepcic K."/>
            <person name="Shelest E."/>
            <person name="Sherlock G."/>
            <person name="Sophianopoulou V."/>
            <person name="Squina F.M."/>
            <person name="Sun H."/>
            <person name="Susca A."/>
            <person name="Todd R.B."/>
            <person name="Tsang A."/>
            <person name="Unkles S.E."/>
            <person name="van de Wiele N."/>
            <person name="van Rossen-Uffink D."/>
            <person name="Oliveira J.V."/>
            <person name="Vesth T.C."/>
            <person name="Visser J."/>
            <person name="Yu J.-H."/>
            <person name="Zhou M."/>
            <person name="Andersen M.R."/>
            <person name="Archer D.B."/>
            <person name="Baker S.E."/>
            <person name="Benoit I."/>
            <person name="Brakhage A.A."/>
            <person name="Braus G.H."/>
            <person name="Fischer R."/>
            <person name="Frisvad J.C."/>
            <person name="Goldman G.H."/>
            <person name="Houbraken J."/>
            <person name="Oakley B."/>
            <person name="Pocsi I."/>
            <person name="Scazzocchio C."/>
            <person name="Seiboth B."/>
            <person name="vanKuyk P.A."/>
            <person name="Wortman J."/>
            <person name="Dyer P.S."/>
            <person name="Grigoriev I.V."/>
        </authorList>
    </citation>
    <scope>NUCLEOTIDE SEQUENCE [LARGE SCALE GENOMIC DNA]</scope>
    <source>
        <strain evidence="2">ITEM 5010</strain>
    </source>
</reference>
<dbReference type="STRING" id="602072.A0A1R3S1G4"/>
<dbReference type="VEuPathDB" id="FungiDB:ASPCADRAFT_348"/>
<dbReference type="InterPro" id="IPR027417">
    <property type="entry name" value="P-loop_NTPase"/>
</dbReference>